<evidence type="ECO:0000313" key="3">
    <source>
        <dbReference type="Proteomes" id="UP001165082"/>
    </source>
</evidence>
<dbReference type="GO" id="GO:0019898">
    <property type="term" value="C:extrinsic component of membrane"/>
    <property type="evidence" value="ECO:0007669"/>
    <property type="project" value="InterPro"/>
</dbReference>
<evidence type="ECO:0000313" key="2">
    <source>
        <dbReference type="EMBL" id="GMI08154.1"/>
    </source>
</evidence>
<dbReference type="InterPro" id="IPR002683">
    <property type="entry name" value="PsbP_C"/>
</dbReference>
<keyword evidence="3" id="KW-1185">Reference proteome</keyword>
<reference evidence="2" key="1">
    <citation type="submission" date="2022-07" db="EMBL/GenBank/DDBJ databases">
        <title>Genome analysis of Parmales, a sister group of diatoms, reveals the evolutionary specialization of diatoms from phago-mixotrophs to photoautotrophs.</title>
        <authorList>
            <person name="Ban H."/>
            <person name="Sato S."/>
            <person name="Yoshikawa S."/>
            <person name="Kazumasa Y."/>
            <person name="Nakamura Y."/>
            <person name="Ichinomiya M."/>
            <person name="Saitoh K."/>
            <person name="Sato N."/>
            <person name="Blanc-Mathieu R."/>
            <person name="Endo H."/>
            <person name="Kuwata A."/>
            <person name="Ogata H."/>
        </authorList>
    </citation>
    <scope>NUCLEOTIDE SEQUENCE</scope>
</reference>
<dbReference type="SUPFAM" id="SSF55724">
    <property type="entry name" value="Mog1p/PsbP-like"/>
    <property type="match status" value="1"/>
</dbReference>
<gene>
    <name evidence="2" type="ORF">TrRE_jg8428</name>
</gene>
<comment type="caution">
    <text evidence="2">The sequence shown here is derived from an EMBL/GenBank/DDBJ whole genome shotgun (WGS) entry which is preliminary data.</text>
</comment>
<dbReference type="AlphaFoldDB" id="A0A9W7F9H4"/>
<protein>
    <recommendedName>
        <fullName evidence="1">PsbP C-terminal domain-containing protein</fullName>
    </recommendedName>
</protein>
<dbReference type="Pfam" id="PF01789">
    <property type="entry name" value="PsbP"/>
    <property type="match status" value="1"/>
</dbReference>
<proteinExistence type="predicted"/>
<feature type="domain" description="PsbP C-terminal" evidence="1">
    <location>
        <begin position="10"/>
        <end position="167"/>
    </location>
</feature>
<sequence>MDSSAADQEWKEYKDPNYNFLLAYPSNYIYTTQTLSDRRVLNLFVSPSTPSTSIFISYTPVRDDYTSLASFGSVDQVGQMTILPKSSLAGTGISSSMVSSVSKNDAYFFDYKVKVSEEDKHLRTIFTMCDGVNGAAGKVLVTVTGQCREEDYEGVKGVFDKVEESFKKVKG</sequence>
<organism evidence="2 3">
    <name type="scientific">Triparma retinervis</name>
    <dbReference type="NCBI Taxonomy" id="2557542"/>
    <lineage>
        <taxon>Eukaryota</taxon>
        <taxon>Sar</taxon>
        <taxon>Stramenopiles</taxon>
        <taxon>Ochrophyta</taxon>
        <taxon>Bolidophyceae</taxon>
        <taxon>Parmales</taxon>
        <taxon>Triparmaceae</taxon>
        <taxon>Triparma</taxon>
    </lineage>
</organism>
<dbReference type="Proteomes" id="UP001165082">
    <property type="component" value="Unassembled WGS sequence"/>
</dbReference>
<dbReference type="GO" id="GO:0015979">
    <property type="term" value="P:photosynthesis"/>
    <property type="evidence" value="ECO:0007669"/>
    <property type="project" value="InterPro"/>
</dbReference>
<dbReference type="GO" id="GO:0005509">
    <property type="term" value="F:calcium ion binding"/>
    <property type="evidence" value="ECO:0007669"/>
    <property type="project" value="InterPro"/>
</dbReference>
<evidence type="ECO:0000259" key="1">
    <source>
        <dbReference type="Pfam" id="PF01789"/>
    </source>
</evidence>
<dbReference type="InterPro" id="IPR016123">
    <property type="entry name" value="Mog1/PsbP_a/b/a-sand"/>
</dbReference>
<dbReference type="GO" id="GO:0009523">
    <property type="term" value="C:photosystem II"/>
    <property type="evidence" value="ECO:0007669"/>
    <property type="project" value="InterPro"/>
</dbReference>
<dbReference type="EMBL" id="BRXZ01000250">
    <property type="protein sequence ID" value="GMI08154.1"/>
    <property type="molecule type" value="Genomic_DNA"/>
</dbReference>
<dbReference type="Gene3D" id="3.40.1000.10">
    <property type="entry name" value="Mog1/PsbP, alpha/beta/alpha sandwich"/>
    <property type="match status" value="1"/>
</dbReference>
<accession>A0A9W7F9H4</accession>
<dbReference type="OrthoDB" id="2013293at2759"/>
<name>A0A9W7F9H4_9STRA</name>